<feature type="transmembrane region" description="Helical" evidence="9">
    <location>
        <begin position="202"/>
        <end position="222"/>
    </location>
</feature>
<dbReference type="PROSITE" id="PS50850">
    <property type="entry name" value="MFS"/>
    <property type="match status" value="1"/>
</dbReference>
<dbReference type="AlphaFoldDB" id="A0A9X2A5Y6"/>
<keyword evidence="6 9" id="KW-1133">Transmembrane helix</keyword>
<evidence type="ECO:0000256" key="4">
    <source>
        <dbReference type="ARBA" id="ARBA00022692"/>
    </source>
</evidence>
<proteinExistence type="inferred from homology"/>
<organism evidence="11 12">
    <name type="scientific">Christiangramia crocea</name>
    <dbReference type="NCBI Taxonomy" id="2904124"/>
    <lineage>
        <taxon>Bacteria</taxon>
        <taxon>Pseudomonadati</taxon>
        <taxon>Bacteroidota</taxon>
        <taxon>Flavobacteriia</taxon>
        <taxon>Flavobacteriales</taxon>
        <taxon>Flavobacteriaceae</taxon>
        <taxon>Christiangramia</taxon>
    </lineage>
</organism>
<feature type="transmembrane region" description="Helical" evidence="9">
    <location>
        <begin position="77"/>
        <end position="96"/>
    </location>
</feature>
<evidence type="ECO:0000256" key="2">
    <source>
        <dbReference type="ARBA" id="ARBA00022448"/>
    </source>
</evidence>
<evidence type="ECO:0000256" key="7">
    <source>
        <dbReference type="ARBA" id="ARBA00023136"/>
    </source>
</evidence>
<feature type="transmembrane region" description="Helical" evidence="9">
    <location>
        <begin position="307"/>
        <end position="324"/>
    </location>
</feature>
<dbReference type="Proteomes" id="UP001139344">
    <property type="component" value="Unassembled WGS sequence"/>
</dbReference>
<reference evidence="11" key="1">
    <citation type="submission" date="2021-12" db="EMBL/GenBank/DDBJ databases">
        <title>Description of Gramella crocea sp. nov., a new bacterium isolated from activated sludge.</title>
        <authorList>
            <person name="Zhang X."/>
        </authorList>
    </citation>
    <scope>NUCLEOTIDE SEQUENCE</scope>
    <source>
        <strain evidence="11">YB25</strain>
    </source>
</reference>
<keyword evidence="5" id="KW-0653">Protein transport</keyword>
<dbReference type="GO" id="GO:0005886">
    <property type="term" value="C:plasma membrane"/>
    <property type="evidence" value="ECO:0007669"/>
    <property type="project" value="UniProtKB-SubCell"/>
</dbReference>
<evidence type="ECO:0000256" key="8">
    <source>
        <dbReference type="RuleBase" id="RU003755"/>
    </source>
</evidence>
<evidence type="ECO:0000256" key="5">
    <source>
        <dbReference type="ARBA" id="ARBA00022856"/>
    </source>
</evidence>
<dbReference type="PANTHER" id="PTHR23517">
    <property type="entry name" value="RESISTANCE PROTEIN MDTM, PUTATIVE-RELATED-RELATED"/>
    <property type="match status" value="1"/>
</dbReference>
<dbReference type="InterPro" id="IPR000109">
    <property type="entry name" value="POT_fam"/>
</dbReference>
<comment type="similarity">
    <text evidence="8">Belongs to the major facilitator superfamily. Proton-dependent oligopeptide transporter (POT/PTR) (TC 2.A.17) family.</text>
</comment>
<dbReference type="GO" id="GO:1904680">
    <property type="term" value="F:peptide transmembrane transporter activity"/>
    <property type="evidence" value="ECO:0007669"/>
    <property type="project" value="InterPro"/>
</dbReference>
<feature type="transmembrane region" description="Helical" evidence="9">
    <location>
        <begin position="447"/>
        <end position="466"/>
    </location>
</feature>
<dbReference type="Gene3D" id="1.20.1250.20">
    <property type="entry name" value="MFS general substrate transporter like domains"/>
    <property type="match status" value="1"/>
</dbReference>
<feature type="transmembrane region" description="Helical" evidence="9">
    <location>
        <begin position="388"/>
        <end position="409"/>
    </location>
</feature>
<dbReference type="InterPro" id="IPR005279">
    <property type="entry name" value="Dipep/tripep_permease"/>
</dbReference>
<evidence type="ECO:0000313" key="12">
    <source>
        <dbReference type="Proteomes" id="UP001139344"/>
    </source>
</evidence>
<dbReference type="NCBIfam" id="TIGR00924">
    <property type="entry name" value="yjdL_sub1_fam"/>
    <property type="match status" value="1"/>
</dbReference>
<dbReference type="SUPFAM" id="SSF103473">
    <property type="entry name" value="MFS general substrate transporter"/>
    <property type="match status" value="1"/>
</dbReference>
<dbReference type="InterPro" id="IPR020846">
    <property type="entry name" value="MFS_dom"/>
</dbReference>
<keyword evidence="2 8" id="KW-0813">Transport</keyword>
<feature type="transmembrane region" description="Helical" evidence="9">
    <location>
        <begin position="359"/>
        <end position="376"/>
    </location>
</feature>
<name>A0A9X2A5Y6_9FLAO</name>
<feature type="transmembrane region" description="Helical" evidence="9">
    <location>
        <begin position="499"/>
        <end position="521"/>
    </location>
</feature>
<keyword evidence="4 8" id="KW-0812">Transmembrane</keyword>
<evidence type="ECO:0000259" key="10">
    <source>
        <dbReference type="PROSITE" id="PS50850"/>
    </source>
</evidence>
<dbReference type="CDD" id="cd17346">
    <property type="entry name" value="MFS_DtpA_like"/>
    <property type="match status" value="1"/>
</dbReference>
<feature type="transmembrane region" description="Helical" evidence="9">
    <location>
        <begin position="108"/>
        <end position="127"/>
    </location>
</feature>
<dbReference type="PROSITE" id="PS01022">
    <property type="entry name" value="PTR2_1"/>
    <property type="match status" value="1"/>
</dbReference>
<dbReference type="InterPro" id="IPR018456">
    <property type="entry name" value="PTR2_symporter_CS"/>
</dbReference>
<dbReference type="InterPro" id="IPR050171">
    <property type="entry name" value="MFS_Transporters"/>
</dbReference>
<protein>
    <submittedName>
        <fullName evidence="11">Peptide MFS transporter</fullName>
    </submittedName>
</protein>
<keyword evidence="5" id="KW-0571">Peptide transport</keyword>
<gene>
    <name evidence="11" type="ORF">LU635_09395</name>
</gene>
<accession>A0A9X2A5Y6</accession>
<sequence>MDITLWIMIIGWVFVLIWVPFIIYTNKDTHPKALFVLFFAEMWERFSYYGMRALLVLYMTKVLFIDLAQNVAETQAYGIYGSYTAMVYLFPVLGGLVADQLLGFKKTILWGGLLMALGHFTLALQGFENLEGNMPFFFAALALIIVGNGFFKPNISSFLGTFYDPNDARKDGAFSIFYMGVNIGAFLSTLTCGYVGQQINWHYGFGLAGIGMLLGLIVFYIFTKSSRDFEGKGMSPEEVQSGERKFLGMKPDIGVYIISLLAIPVCAFMLDLDEFMSGALIVISLLIVGYLLYQALTAKNRVEGQRLLVVVVLFFFHAVFWALFEQAGGSLTIFTDKNVDRLVGGTEIPASIFQSLNPLYIMLLAPLFSWIWLKLSKTGKEPSTPMKFVLGLVQLALGFAVIVIGAKFFAGGDGLVPIVFLALMYLLHTTGELSLSPIGLSMVTKLSPAKVVGFVMGAWFLSIALANKMAGLIGTLTTSEAVTDDTPAEMTLGIYSETYLIWGVGVVGAAALILLLLVPLLRKWMNGIH</sequence>
<evidence type="ECO:0000256" key="1">
    <source>
        <dbReference type="ARBA" id="ARBA00004651"/>
    </source>
</evidence>
<keyword evidence="12" id="KW-1185">Reference proteome</keyword>
<comment type="subcellular location">
    <subcellularLocation>
        <location evidence="1">Cell membrane</location>
        <topology evidence="1">Multi-pass membrane protein</topology>
    </subcellularLocation>
    <subcellularLocation>
        <location evidence="8">Membrane</location>
        <topology evidence="8">Multi-pass membrane protein</topology>
    </subcellularLocation>
</comment>
<evidence type="ECO:0000256" key="9">
    <source>
        <dbReference type="SAM" id="Phobius"/>
    </source>
</evidence>
<feature type="transmembrane region" description="Helical" evidence="9">
    <location>
        <begin position="415"/>
        <end position="435"/>
    </location>
</feature>
<dbReference type="InterPro" id="IPR036259">
    <property type="entry name" value="MFS_trans_sf"/>
</dbReference>
<evidence type="ECO:0000256" key="6">
    <source>
        <dbReference type="ARBA" id="ARBA00022989"/>
    </source>
</evidence>
<feature type="transmembrane region" description="Helical" evidence="9">
    <location>
        <begin position="133"/>
        <end position="151"/>
    </location>
</feature>
<evidence type="ECO:0000256" key="3">
    <source>
        <dbReference type="ARBA" id="ARBA00022475"/>
    </source>
</evidence>
<feature type="transmembrane region" description="Helical" evidence="9">
    <location>
        <begin position="6"/>
        <end position="25"/>
    </location>
</feature>
<dbReference type="EMBL" id="JAJSON010000020">
    <property type="protein sequence ID" value="MCG9971849.1"/>
    <property type="molecule type" value="Genomic_DNA"/>
</dbReference>
<keyword evidence="7 9" id="KW-0472">Membrane</keyword>
<dbReference type="PROSITE" id="PS01023">
    <property type="entry name" value="PTR2_2"/>
    <property type="match status" value="1"/>
</dbReference>
<feature type="transmembrane region" description="Helical" evidence="9">
    <location>
        <begin position="172"/>
        <end position="196"/>
    </location>
</feature>
<feature type="transmembrane region" description="Helical" evidence="9">
    <location>
        <begin position="276"/>
        <end position="295"/>
    </location>
</feature>
<keyword evidence="3" id="KW-1003">Cell membrane</keyword>
<dbReference type="GO" id="GO:0006857">
    <property type="term" value="P:oligopeptide transport"/>
    <property type="evidence" value="ECO:0007669"/>
    <property type="project" value="InterPro"/>
</dbReference>
<dbReference type="Pfam" id="PF00854">
    <property type="entry name" value="PTR2"/>
    <property type="match status" value="1"/>
</dbReference>
<comment type="caution">
    <text evidence="11">The sequence shown here is derived from an EMBL/GenBank/DDBJ whole genome shotgun (WGS) entry which is preliminary data.</text>
</comment>
<dbReference type="RefSeq" id="WP_240098486.1">
    <property type="nucleotide sequence ID" value="NZ_JAJSON010000020.1"/>
</dbReference>
<dbReference type="PANTHER" id="PTHR23517:SF15">
    <property type="entry name" value="PROTON-DEPENDENT OLIGOPEPTIDE FAMILY TRANSPORT PROTEIN"/>
    <property type="match status" value="1"/>
</dbReference>
<evidence type="ECO:0000313" key="11">
    <source>
        <dbReference type="EMBL" id="MCG9971849.1"/>
    </source>
</evidence>
<feature type="domain" description="Major facilitator superfamily (MFS) profile" evidence="10">
    <location>
        <begin position="33"/>
        <end position="522"/>
    </location>
</feature>